<dbReference type="InterPro" id="IPR009057">
    <property type="entry name" value="Homeodomain-like_sf"/>
</dbReference>
<reference evidence="2" key="1">
    <citation type="submission" date="2023-08" db="EMBL/GenBank/DDBJ databases">
        <title>The draft genome of Tsukamurella strandjordii strain 050030.</title>
        <authorList>
            <person name="Zhao F."/>
            <person name="Feng Y."/>
            <person name="Zong Z."/>
        </authorList>
    </citation>
    <scope>NUCLEOTIDE SEQUENCE</scope>
    <source>
        <strain evidence="2">050030</strain>
    </source>
</reference>
<sequence length="187" mass="19921">MIADSAIRIIARDGVRALTHRAVDQEAGLPQGSTSHLARTRSALIELVVDALATRTLADSEAMTDALPTPSESDLDIDGLAALVSSLIESLAERGDDMRARFALILELHDAPDLRAKLTSGSEVHLTARRIITAALTRAHLPDSDDRVDELLALADSLVFHRTAIDGSTAVEPVLAAYLRGITTGRV</sequence>
<dbReference type="SUPFAM" id="SSF46689">
    <property type="entry name" value="Homeodomain-like"/>
    <property type="match status" value="1"/>
</dbReference>
<dbReference type="Proteomes" id="UP001178281">
    <property type="component" value="Unassembled WGS sequence"/>
</dbReference>
<accession>A0AA90NF95</accession>
<comment type="caution">
    <text evidence="2">The sequence shown here is derived from an EMBL/GenBank/DDBJ whole genome shotgun (WGS) entry which is preliminary data.</text>
</comment>
<dbReference type="RefSeq" id="WP_305112005.1">
    <property type="nucleotide sequence ID" value="NZ_JAUTIX010000006.1"/>
</dbReference>
<dbReference type="Pfam" id="PF17940">
    <property type="entry name" value="TetR_C_31"/>
    <property type="match status" value="1"/>
</dbReference>
<evidence type="ECO:0000259" key="1">
    <source>
        <dbReference type="Pfam" id="PF17940"/>
    </source>
</evidence>
<proteinExistence type="predicted"/>
<protein>
    <submittedName>
        <fullName evidence="2">TetR family transcriptional regulator</fullName>
    </submittedName>
</protein>
<dbReference type="EMBL" id="JAUTIX010000006">
    <property type="protein sequence ID" value="MDP0399327.1"/>
    <property type="molecule type" value="Genomic_DNA"/>
</dbReference>
<keyword evidence="3" id="KW-1185">Reference proteome</keyword>
<dbReference type="InterPro" id="IPR041583">
    <property type="entry name" value="TetR_C_31"/>
</dbReference>
<dbReference type="Gene3D" id="1.10.357.10">
    <property type="entry name" value="Tetracycline Repressor, domain 2"/>
    <property type="match status" value="1"/>
</dbReference>
<evidence type="ECO:0000313" key="2">
    <source>
        <dbReference type="EMBL" id="MDP0399327.1"/>
    </source>
</evidence>
<organism evidence="2 3">
    <name type="scientific">Tsukamurella strandjordii</name>
    <dbReference type="NCBI Taxonomy" id="147577"/>
    <lineage>
        <taxon>Bacteria</taxon>
        <taxon>Bacillati</taxon>
        <taxon>Actinomycetota</taxon>
        <taxon>Actinomycetes</taxon>
        <taxon>Mycobacteriales</taxon>
        <taxon>Tsukamurellaceae</taxon>
        <taxon>Tsukamurella</taxon>
    </lineage>
</organism>
<feature type="domain" description="Tetracyclin repressor-like C-terminal group 31" evidence="1">
    <location>
        <begin position="76"/>
        <end position="183"/>
    </location>
</feature>
<dbReference type="AlphaFoldDB" id="A0AA90NF95"/>
<name>A0AA90NF95_9ACTN</name>
<evidence type="ECO:0000313" key="3">
    <source>
        <dbReference type="Proteomes" id="UP001178281"/>
    </source>
</evidence>
<gene>
    <name evidence="2" type="ORF">Q7X28_15475</name>
</gene>